<dbReference type="NCBIfam" id="TIGR02937">
    <property type="entry name" value="sigma70-ECF"/>
    <property type="match status" value="1"/>
</dbReference>
<dbReference type="GO" id="GO:0016987">
    <property type="term" value="F:sigma factor activity"/>
    <property type="evidence" value="ECO:0007669"/>
    <property type="project" value="UniProtKB-KW"/>
</dbReference>
<organism evidence="8 9">
    <name type="scientific">Actinomadura montaniterrae</name>
    <dbReference type="NCBI Taxonomy" id="1803903"/>
    <lineage>
        <taxon>Bacteria</taxon>
        <taxon>Bacillati</taxon>
        <taxon>Actinomycetota</taxon>
        <taxon>Actinomycetes</taxon>
        <taxon>Streptosporangiales</taxon>
        <taxon>Thermomonosporaceae</taxon>
        <taxon>Actinomadura</taxon>
    </lineage>
</organism>
<evidence type="ECO:0000256" key="3">
    <source>
        <dbReference type="ARBA" id="ARBA00023082"/>
    </source>
</evidence>
<dbReference type="GO" id="GO:0006352">
    <property type="term" value="P:DNA-templated transcription initiation"/>
    <property type="evidence" value="ECO:0007669"/>
    <property type="project" value="InterPro"/>
</dbReference>
<dbReference type="Pfam" id="PF04542">
    <property type="entry name" value="Sigma70_r2"/>
    <property type="match status" value="1"/>
</dbReference>
<comment type="caution">
    <text evidence="8">The sequence shown here is derived from an EMBL/GenBank/DDBJ whole genome shotgun (WGS) entry which is preliminary data.</text>
</comment>
<dbReference type="RefSeq" id="WP_151539400.1">
    <property type="nucleotide sequence ID" value="NZ_WBMR01000015.1"/>
</dbReference>
<keyword evidence="9" id="KW-1185">Reference proteome</keyword>
<evidence type="ECO:0000313" key="8">
    <source>
        <dbReference type="EMBL" id="KAB2386135.1"/>
    </source>
</evidence>
<evidence type="ECO:0000256" key="5">
    <source>
        <dbReference type="ARBA" id="ARBA00023163"/>
    </source>
</evidence>
<comment type="similarity">
    <text evidence="1">Belongs to the sigma-70 factor family. ECF subfamily.</text>
</comment>
<evidence type="ECO:0000256" key="4">
    <source>
        <dbReference type="ARBA" id="ARBA00023125"/>
    </source>
</evidence>
<dbReference type="Pfam" id="PF08281">
    <property type="entry name" value="Sigma70_r4_2"/>
    <property type="match status" value="1"/>
</dbReference>
<dbReference type="OrthoDB" id="5518337at2"/>
<gene>
    <name evidence="8" type="ORF">F9B16_08325</name>
</gene>
<evidence type="ECO:0000256" key="1">
    <source>
        <dbReference type="ARBA" id="ARBA00010641"/>
    </source>
</evidence>
<accession>A0A6L3W6T8</accession>
<dbReference type="InterPro" id="IPR039425">
    <property type="entry name" value="RNA_pol_sigma-70-like"/>
</dbReference>
<dbReference type="Proteomes" id="UP000483004">
    <property type="component" value="Unassembled WGS sequence"/>
</dbReference>
<dbReference type="CDD" id="cd06171">
    <property type="entry name" value="Sigma70_r4"/>
    <property type="match status" value="1"/>
</dbReference>
<name>A0A6L3W6T8_9ACTN</name>
<feature type="domain" description="RNA polymerase sigma-70 region 2" evidence="6">
    <location>
        <begin position="30"/>
        <end position="96"/>
    </location>
</feature>
<evidence type="ECO:0000256" key="2">
    <source>
        <dbReference type="ARBA" id="ARBA00023015"/>
    </source>
</evidence>
<dbReference type="EMBL" id="WBMR01000015">
    <property type="protein sequence ID" value="KAB2386135.1"/>
    <property type="molecule type" value="Genomic_DNA"/>
</dbReference>
<evidence type="ECO:0000259" key="6">
    <source>
        <dbReference type="Pfam" id="PF04542"/>
    </source>
</evidence>
<dbReference type="InterPro" id="IPR014284">
    <property type="entry name" value="RNA_pol_sigma-70_dom"/>
</dbReference>
<dbReference type="PANTHER" id="PTHR43133">
    <property type="entry name" value="RNA POLYMERASE ECF-TYPE SIGMA FACTO"/>
    <property type="match status" value="1"/>
</dbReference>
<sequence>MTAGLGESPTDLDLVAGFRRDPERFTGVHDRYFRDVYRYVAGRLDAQIAEDIAAETFCLAFGKRDRFDPERGSLRAWLFGIATNLVAQHRRKEARRYRAMARTAGDAPAVGSHEDRVVTETAAARMRPQLAKALASLSPGERDVVLLVALAELSYDEVADALGIPQGTVGSRLSRARKKLHDAIRPEAFHG</sequence>
<proteinExistence type="inferred from homology"/>
<dbReference type="SUPFAM" id="SSF88659">
    <property type="entry name" value="Sigma3 and sigma4 domains of RNA polymerase sigma factors"/>
    <property type="match status" value="1"/>
</dbReference>
<reference evidence="8 9" key="1">
    <citation type="submission" date="2019-09" db="EMBL/GenBank/DDBJ databases">
        <title>Actinomadura physcomitrii sp. nov., a novel actinomycete isolated from moss [Physcomitrium sphaericum (Ludw) Fuernr].</title>
        <authorList>
            <person name="Liu C."/>
            <person name="Zhuang X."/>
        </authorList>
    </citation>
    <scope>NUCLEOTIDE SEQUENCE [LARGE SCALE GENOMIC DNA]</scope>
    <source>
        <strain evidence="8 9">CYP1-1B</strain>
    </source>
</reference>
<keyword evidence="5" id="KW-0804">Transcription</keyword>
<keyword evidence="2" id="KW-0805">Transcription regulation</keyword>
<evidence type="ECO:0000313" key="9">
    <source>
        <dbReference type="Proteomes" id="UP000483004"/>
    </source>
</evidence>
<dbReference type="Gene3D" id="1.10.1740.10">
    <property type="match status" value="1"/>
</dbReference>
<dbReference type="GO" id="GO:0003677">
    <property type="term" value="F:DNA binding"/>
    <property type="evidence" value="ECO:0007669"/>
    <property type="project" value="UniProtKB-KW"/>
</dbReference>
<keyword evidence="4" id="KW-0238">DNA-binding</keyword>
<dbReference type="PANTHER" id="PTHR43133:SF8">
    <property type="entry name" value="RNA POLYMERASE SIGMA FACTOR HI_1459-RELATED"/>
    <property type="match status" value="1"/>
</dbReference>
<dbReference type="InterPro" id="IPR007627">
    <property type="entry name" value="RNA_pol_sigma70_r2"/>
</dbReference>
<dbReference type="Gene3D" id="1.10.10.10">
    <property type="entry name" value="Winged helix-like DNA-binding domain superfamily/Winged helix DNA-binding domain"/>
    <property type="match status" value="1"/>
</dbReference>
<dbReference type="InterPro" id="IPR013325">
    <property type="entry name" value="RNA_pol_sigma_r2"/>
</dbReference>
<protein>
    <submittedName>
        <fullName evidence="8">RNA polymerase sigma factor</fullName>
    </submittedName>
</protein>
<keyword evidence="3" id="KW-0731">Sigma factor</keyword>
<dbReference type="SUPFAM" id="SSF88946">
    <property type="entry name" value="Sigma2 domain of RNA polymerase sigma factors"/>
    <property type="match status" value="1"/>
</dbReference>
<dbReference type="InterPro" id="IPR013324">
    <property type="entry name" value="RNA_pol_sigma_r3/r4-like"/>
</dbReference>
<evidence type="ECO:0000259" key="7">
    <source>
        <dbReference type="Pfam" id="PF08281"/>
    </source>
</evidence>
<feature type="domain" description="RNA polymerase sigma factor 70 region 4 type 2" evidence="7">
    <location>
        <begin position="129"/>
        <end position="180"/>
    </location>
</feature>
<dbReference type="InterPro" id="IPR013249">
    <property type="entry name" value="RNA_pol_sigma70_r4_t2"/>
</dbReference>
<dbReference type="InterPro" id="IPR036388">
    <property type="entry name" value="WH-like_DNA-bd_sf"/>
</dbReference>
<dbReference type="AlphaFoldDB" id="A0A6L3W6T8"/>